<evidence type="ECO:0000313" key="3">
    <source>
        <dbReference type="EMBL" id="AZA99822.1"/>
    </source>
</evidence>
<dbReference type="InterPro" id="IPR020904">
    <property type="entry name" value="Sc_DH/Rdtase_CS"/>
</dbReference>
<keyword evidence="2" id="KW-0560">Oxidoreductase</keyword>
<dbReference type="PANTHER" id="PTHR43639:SF1">
    <property type="entry name" value="SHORT-CHAIN DEHYDROGENASE_REDUCTASE FAMILY PROTEIN"/>
    <property type="match status" value="1"/>
</dbReference>
<dbReference type="InterPro" id="IPR036291">
    <property type="entry name" value="NAD(P)-bd_dom_sf"/>
</dbReference>
<dbReference type="Proteomes" id="UP000279541">
    <property type="component" value="Chromosome"/>
</dbReference>
<evidence type="ECO:0000256" key="1">
    <source>
        <dbReference type="ARBA" id="ARBA00006484"/>
    </source>
</evidence>
<evidence type="ECO:0000256" key="2">
    <source>
        <dbReference type="ARBA" id="ARBA00023002"/>
    </source>
</evidence>
<dbReference type="SUPFAM" id="SSF51735">
    <property type="entry name" value="NAD(P)-binding Rossmann-fold domains"/>
    <property type="match status" value="1"/>
</dbReference>
<evidence type="ECO:0000313" key="5">
    <source>
        <dbReference type="Proteomes" id="UP000186106"/>
    </source>
</evidence>
<dbReference type="GO" id="GO:0016491">
    <property type="term" value="F:oxidoreductase activity"/>
    <property type="evidence" value="ECO:0007669"/>
    <property type="project" value="UniProtKB-KW"/>
</dbReference>
<comment type="similarity">
    <text evidence="1">Belongs to the short-chain dehydrogenases/reductases (SDR) family.</text>
</comment>
<dbReference type="PANTHER" id="PTHR43639">
    <property type="entry name" value="OXIDOREDUCTASE, SHORT-CHAIN DEHYDROGENASE/REDUCTASE FAMILY (AFU_ORTHOLOGUE AFUA_5G02870)"/>
    <property type="match status" value="1"/>
</dbReference>
<dbReference type="AlphaFoldDB" id="A0A1N7I3R6"/>
<reference evidence="3 6" key="2">
    <citation type="submission" date="2018-11" db="EMBL/GenBank/DDBJ databases">
        <title>Proposal to divide the Flavobacteriaceae and reorganize its genera based on Amino Acid Identity values calculated from whole genome sequences.</title>
        <authorList>
            <person name="Nicholson A.C."/>
            <person name="Gulvik C.A."/>
            <person name="Whitney A.M."/>
            <person name="Humrighouse B.W."/>
            <person name="Bell M."/>
            <person name="Holmes B."/>
            <person name="Steigerwalt A.G."/>
            <person name="Villarma A."/>
            <person name="Sheth M."/>
            <person name="Batra D."/>
            <person name="Pryor J."/>
            <person name="Bernardet J.-F."/>
            <person name="Hugo C."/>
            <person name="Kampfer P."/>
            <person name="Newman J."/>
            <person name="McQuiston J.R."/>
        </authorList>
    </citation>
    <scope>NUCLEOTIDE SEQUENCE [LARGE SCALE GENOMIC DNA]</scope>
    <source>
        <strain evidence="3 6">DSM 16927</strain>
    </source>
</reference>
<sequence>MKETLFLTGATAGIGEEIAIVLSRQYNIILSGRNTEKLEALKAKCSTENSVYTLPLDLSDLDSLEKNIPAFIAENNITIEKFVHCAGFMKMVPLKLVSQDLMLETFKTNVFSANTIIKLLCNKKANNSALNNVVLISSNISNRGAKAMSTYGSSKAALDGLMRSLAVELAPKVRVNSVLPGAVITEMTKSIFENEEVSNRMSAQYPLGIGLPNDIAEAVGFLLSEQSRWITGQQLTVDGGRSINITG</sequence>
<evidence type="ECO:0000313" key="4">
    <source>
        <dbReference type="EMBL" id="SIS31694.1"/>
    </source>
</evidence>
<dbReference type="InterPro" id="IPR002347">
    <property type="entry name" value="SDR_fam"/>
</dbReference>
<dbReference type="EMBL" id="FTNZ01000002">
    <property type="protein sequence ID" value="SIS31694.1"/>
    <property type="molecule type" value="Genomic_DNA"/>
</dbReference>
<name>A0A1N7I3R6_9FLAO</name>
<accession>A0A1N7I3R6</accession>
<dbReference type="STRING" id="112234.SAMN05421768_102527"/>
<dbReference type="Gene3D" id="3.40.50.720">
    <property type="entry name" value="NAD(P)-binding Rossmann-like Domain"/>
    <property type="match status" value="1"/>
</dbReference>
<organism evidence="4 5">
    <name type="scientific">Chryseobacterium joostei</name>
    <dbReference type="NCBI Taxonomy" id="112234"/>
    <lineage>
        <taxon>Bacteria</taxon>
        <taxon>Pseudomonadati</taxon>
        <taxon>Bacteroidota</taxon>
        <taxon>Flavobacteriia</taxon>
        <taxon>Flavobacteriales</taxon>
        <taxon>Weeksellaceae</taxon>
        <taxon>Chryseobacterium group</taxon>
        <taxon>Chryseobacterium</taxon>
    </lineage>
</organism>
<dbReference type="Proteomes" id="UP000186106">
    <property type="component" value="Unassembled WGS sequence"/>
</dbReference>
<reference evidence="4 5" key="1">
    <citation type="submission" date="2017-01" db="EMBL/GenBank/DDBJ databases">
        <authorList>
            <person name="Mah S.A."/>
            <person name="Swanson W.J."/>
            <person name="Moy G.W."/>
            <person name="Vacquier V.D."/>
        </authorList>
    </citation>
    <scope>NUCLEOTIDE SEQUENCE [LARGE SCALE GENOMIC DNA]</scope>
    <source>
        <strain evidence="4 5">DSM 16927</strain>
    </source>
</reference>
<dbReference type="KEGG" id="cjt:EG359_09400"/>
<keyword evidence="6" id="KW-1185">Reference proteome</keyword>
<dbReference type="PRINTS" id="PR00081">
    <property type="entry name" value="GDHRDH"/>
</dbReference>
<proteinExistence type="inferred from homology"/>
<dbReference type="PROSITE" id="PS00061">
    <property type="entry name" value="ADH_SHORT"/>
    <property type="match status" value="1"/>
</dbReference>
<dbReference type="RefSeq" id="WP_076352581.1">
    <property type="nucleotide sequence ID" value="NZ_CP033926.1"/>
</dbReference>
<evidence type="ECO:0000313" key="6">
    <source>
        <dbReference type="Proteomes" id="UP000279541"/>
    </source>
</evidence>
<dbReference type="EMBL" id="CP033926">
    <property type="protein sequence ID" value="AZA99822.1"/>
    <property type="molecule type" value="Genomic_DNA"/>
</dbReference>
<gene>
    <name evidence="3" type="ORF">EG359_09400</name>
    <name evidence="4" type="ORF">SAMN05421768_102527</name>
</gene>
<dbReference type="CDD" id="cd05233">
    <property type="entry name" value="SDR_c"/>
    <property type="match status" value="1"/>
</dbReference>
<dbReference type="Pfam" id="PF13561">
    <property type="entry name" value="adh_short_C2"/>
    <property type="match status" value="1"/>
</dbReference>
<protein>
    <submittedName>
        <fullName evidence="4">NAD(P)-dependent dehydrogenase, short-chain alcohol dehydrogenase family</fullName>
    </submittedName>
    <submittedName>
        <fullName evidence="3">SDR family oxidoreductase</fullName>
    </submittedName>
</protein>
<dbReference type="OrthoDB" id="9803333at2"/>